<dbReference type="EMBL" id="BMPI01000046">
    <property type="protein sequence ID" value="GGM62158.1"/>
    <property type="molecule type" value="Genomic_DNA"/>
</dbReference>
<dbReference type="InterPro" id="IPR036890">
    <property type="entry name" value="HATPase_C_sf"/>
</dbReference>
<reference evidence="1" key="2">
    <citation type="submission" date="2020-09" db="EMBL/GenBank/DDBJ databases">
        <authorList>
            <person name="Sun Q."/>
            <person name="Ohkuma M."/>
        </authorList>
    </citation>
    <scope>NUCLEOTIDE SEQUENCE</scope>
    <source>
        <strain evidence="1">JCM 19831</strain>
    </source>
</reference>
<gene>
    <name evidence="1" type="ORF">GCM10007977_074590</name>
</gene>
<dbReference type="AlphaFoldDB" id="A0A917U6D6"/>
<dbReference type="Gene3D" id="3.30.565.10">
    <property type="entry name" value="Histidine kinase-like ATPase, C-terminal domain"/>
    <property type="match status" value="1"/>
</dbReference>
<evidence type="ECO:0000313" key="1">
    <source>
        <dbReference type="EMBL" id="GGM62158.1"/>
    </source>
</evidence>
<sequence>MALEVRLTRAGTPRPLTGAADLAAYRIVQEALTNARKHGGGAAVDLGVRYGELAAD</sequence>
<reference evidence="1" key="1">
    <citation type="journal article" date="2014" name="Int. J. Syst. Evol. Microbiol.">
        <title>Complete genome sequence of Corynebacterium casei LMG S-19264T (=DSM 44701T), isolated from a smear-ripened cheese.</title>
        <authorList>
            <consortium name="US DOE Joint Genome Institute (JGI-PGF)"/>
            <person name="Walter F."/>
            <person name="Albersmeier A."/>
            <person name="Kalinowski J."/>
            <person name="Ruckert C."/>
        </authorList>
    </citation>
    <scope>NUCLEOTIDE SEQUENCE</scope>
    <source>
        <strain evidence="1">JCM 19831</strain>
    </source>
</reference>
<evidence type="ECO:0000313" key="2">
    <source>
        <dbReference type="Proteomes" id="UP000642070"/>
    </source>
</evidence>
<comment type="caution">
    <text evidence="1">The sequence shown here is derived from an EMBL/GenBank/DDBJ whole genome shotgun (WGS) entry which is preliminary data.</text>
</comment>
<accession>A0A917U6D6</accession>
<protein>
    <recommendedName>
        <fullName evidence="3">Sensor histidine kinase</fullName>
    </recommendedName>
</protein>
<name>A0A917U6D6_9ACTN</name>
<dbReference type="RefSeq" id="WP_190254741.1">
    <property type="nucleotide sequence ID" value="NZ_BMPI01000046.1"/>
</dbReference>
<evidence type="ECO:0008006" key="3">
    <source>
        <dbReference type="Google" id="ProtNLM"/>
    </source>
</evidence>
<proteinExistence type="predicted"/>
<organism evidence="1 2">
    <name type="scientific">Dactylosporangium sucinum</name>
    <dbReference type="NCBI Taxonomy" id="1424081"/>
    <lineage>
        <taxon>Bacteria</taxon>
        <taxon>Bacillati</taxon>
        <taxon>Actinomycetota</taxon>
        <taxon>Actinomycetes</taxon>
        <taxon>Micromonosporales</taxon>
        <taxon>Micromonosporaceae</taxon>
        <taxon>Dactylosporangium</taxon>
    </lineage>
</organism>
<dbReference type="Proteomes" id="UP000642070">
    <property type="component" value="Unassembled WGS sequence"/>
</dbReference>
<keyword evidence="2" id="KW-1185">Reference proteome</keyword>